<keyword evidence="1" id="KW-0812">Transmembrane</keyword>
<dbReference type="EMBL" id="SOZE01000017">
    <property type="protein sequence ID" value="TFF36184.1"/>
    <property type="molecule type" value="Genomic_DNA"/>
</dbReference>
<dbReference type="AlphaFoldDB" id="A0A4Y8SCM3"/>
<comment type="caution">
    <text evidence="2">The sequence shown here is derived from an EMBL/GenBank/DDBJ whole genome shotgun (WGS) entry which is preliminary data.</text>
</comment>
<evidence type="ECO:0000313" key="3">
    <source>
        <dbReference type="Proteomes" id="UP000297540"/>
    </source>
</evidence>
<feature type="transmembrane region" description="Helical" evidence="1">
    <location>
        <begin position="37"/>
        <end position="56"/>
    </location>
</feature>
<dbReference type="RefSeq" id="WP_134737939.1">
    <property type="nucleotide sequence ID" value="NZ_SOZE01000017.1"/>
</dbReference>
<reference evidence="2 3" key="1">
    <citation type="journal article" date="2017" name="Int. J. Syst. Evol. Microbiol.">
        <title>Mucilaginibacterpsychrotolerans sp. nov., isolated from peatlands.</title>
        <authorList>
            <person name="Deng Y."/>
            <person name="Shen L."/>
            <person name="Xu B."/>
            <person name="Liu Y."/>
            <person name="Gu Z."/>
            <person name="Liu H."/>
            <person name="Zhou Y."/>
        </authorList>
    </citation>
    <scope>NUCLEOTIDE SEQUENCE [LARGE SCALE GENOMIC DNA]</scope>
    <source>
        <strain evidence="2 3">NH7-4</strain>
    </source>
</reference>
<proteinExistence type="predicted"/>
<sequence length="63" mass="7109">METLKFITAIICLATALIGVGLKFTLLKSKTMKSDYAIYHILLIAFVLFIVALCYLTKLNIRK</sequence>
<keyword evidence="1" id="KW-0472">Membrane</keyword>
<accession>A0A4Y8SCM3</accession>
<keyword evidence="3" id="KW-1185">Reference proteome</keyword>
<name>A0A4Y8SCM3_9SPHI</name>
<organism evidence="2 3">
    <name type="scientific">Mucilaginibacter psychrotolerans</name>
    <dbReference type="NCBI Taxonomy" id="1524096"/>
    <lineage>
        <taxon>Bacteria</taxon>
        <taxon>Pseudomonadati</taxon>
        <taxon>Bacteroidota</taxon>
        <taxon>Sphingobacteriia</taxon>
        <taxon>Sphingobacteriales</taxon>
        <taxon>Sphingobacteriaceae</taxon>
        <taxon>Mucilaginibacter</taxon>
    </lineage>
</organism>
<evidence type="ECO:0000313" key="2">
    <source>
        <dbReference type="EMBL" id="TFF36184.1"/>
    </source>
</evidence>
<gene>
    <name evidence="2" type="ORF">E2R66_16720</name>
</gene>
<keyword evidence="1" id="KW-1133">Transmembrane helix</keyword>
<protein>
    <submittedName>
        <fullName evidence="2">Uncharacterized protein</fullName>
    </submittedName>
</protein>
<evidence type="ECO:0000256" key="1">
    <source>
        <dbReference type="SAM" id="Phobius"/>
    </source>
</evidence>
<dbReference type="Proteomes" id="UP000297540">
    <property type="component" value="Unassembled WGS sequence"/>
</dbReference>